<reference evidence="2 3" key="1">
    <citation type="submission" date="2016-10" db="EMBL/GenBank/DDBJ databases">
        <title>The genome sequence of Colletotrichum fioriniae PJ7.</title>
        <authorList>
            <person name="Baroncelli R."/>
        </authorList>
    </citation>
    <scope>NUCLEOTIDE SEQUENCE [LARGE SCALE GENOMIC DNA]</scope>
    <source>
        <strain evidence="2">Col 31</strain>
    </source>
</reference>
<dbReference type="EMBL" id="MLGG01000086">
    <property type="protein sequence ID" value="KAK1446609.1"/>
    <property type="molecule type" value="Genomic_DNA"/>
</dbReference>
<feature type="compositionally biased region" description="Acidic residues" evidence="1">
    <location>
        <begin position="186"/>
        <end position="205"/>
    </location>
</feature>
<gene>
    <name evidence="2" type="ORF">CMEL01_16819</name>
</gene>
<sequence length="205" mass="23033">MVDLERDVASWKRRFPDQPLPTRLAPPYMRRALALDAGALGQLYSRTWSFMRFNDYYPVMRPTARPPPGKVGDDMIRAQNFYGSGLARRDMSPGEWAGTGNLDDVMVSSLVQRLKALVALPLSRGETRGGRGSTIADSCRRLPAYQNQRQVLVYELPPTPAEMAAWRSWNENLPAMVEEDRKEFEAQYDDSDGASEAGDSDDVDN</sequence>
<feature type="region of interest" description="Disordered" evidence="1">
    <location>
        <begin position="177"/>
        <end position="205"/>
    </location>
</feature>
<proteinExistence type="predicted"/>
<evidence type="ECO:0000256" key="1">
    <source>
        <dbReference type="SAM" id="MobiDB-lite"/>
    </source>
</evidence>
<evidence type="ECO:0000313" key="2">
    <source>
        <dbReference type="EMBL" id="KAK1446609.1"/>
    </source>
</evidence>
<keyword evidence="3" id="KW-1185">Reference proteome</keyword>
<accession>A0AAI9TVJ1</accession>
<comment type="caution">
    <text evidence="2">The sequence shown here is derived from an EMBL/GenBank/DDBJ whole genome shotgun (WGS) entry which is preliminary data.</text>
</comment>
<evidence type="ECO:0000313" key="3">
    <source>
        <dbReference type="Proteomes" id="UP001239795"/>
    </source>
</evidence>
<organism evidence="2 3">
    <name type="scientific">Colletotrichum melonis</name>
    <dbReference type="NCBI Taxonomy" id="1209925"/>
    <lineage>
        <taxon>Eukaryota</taxon>
        <taxon>Fungi</taxon>
        <taxon>Dikarya</taxon>
        <taxon>Ascomycota</taxon>
        <taxon>Pezizomycotina</taxon>
        <taxon>Sordariomycetes</taxon>
        <taxon>Hypocreomycetidae</taxon>
        <taxon>Glomerellales</taxon>
        <taxon>Glomerellaceae</taxon>
        <taxon>Colletotrichum</taxon>
        <taxon>Colletotrichum acutatum species complex</taxon>
    </lineage>
</organism>
<name>A0AAI9TVJ1_9PEZI</name>
<dbReference type="AlphaFoldDB" id="A0AAI9TVJ1"/>
<protein>
    <submittedName>
        <fullName evidence="2">Uncharacterized protein</fullName>
    </submittedName>
</protein>
<dbReference type="Proteomes" id="UP001239795">
    <property type="component" value="Unassembled WGS sequence"/>
</dbReference>